<dbReference type="Proteomes" id="UP000282529">
    <property type="component" value="Unassembled WGS sequence"/>
</dbReference>
<proteinExistence type="predicted"/>
<evidence type="ECO:0000313" key="2">
    <source>
        <dbReference type="EMBL" id="RQW09658.1"/>
    </source>
</evidence>
<reference evidence="2 3" key="1">
    <citation type="submission" date="2018-11" db="EMBL/GenBank/DDBJ databases">
        <title>Genome sequence of strain 7197.</title>
        <authorList>
            <person name="Gao J."/>
            <person name="Sun J."/>
        </authorList>
    </citation>
    <scope>NUCLEOTIDE SEQUENCE [LARGE SCALE GENOMIC DNA]</scope>
    <source>
        <strain evidence="2 3">7197</strain>
    </source>
</reference>
<evidence type="ECO:0000313" key="3">
    <source>
        <dbReference type="Proteomes" id="UP000282529"/>
    </source>
</evidence>
<feature type="region of interest" description="Disordered" evidence="1">
    <location>
        <begin position="193"/>
        <end position="212"/>
    </location>
</feature>
<comment type="caution">
    <text evidence="2">The sequence shown here is derived from an EMBL/GenBank/DDBJ whole genome shotgun (WGS) entry which is preliminary data.</text>
</comment>
<gene>
    <name evidence="2" type="ORF">EH198_17935</name>
</gene>
<organism evidence="2 3">
    <name type="scientific">Paenibacillus rhizophilus</name>
    <dbReference type="NCBI Taxonomy" id="1850366"/>
    <lineage>
        <taxon>Bacteria</taxon>
        <taxon>Bacillati</taxon>
        <taxon>Bacillota</taxon>
        <taxon>Bacilli</taxon>
        <taxon>Bacillales</taxon>
        <taxon>Paenibacillaceae</taxon>
        <taxon>Paenibacillus</taxon>
    </lineage>
</organism>
<keyword evidence="3" id="KW-1185">Reference proteome</keyword>
<sequence>MDHKDQKHVTITTGPIYVPPINIIVPNDKLIITLKNPTNKKLQATITLGLCPSPNSSPSPCAGGGYVNNSVQTFEVNETDFHLGTFKVDPMTCLRIEKTFDNYELFDSVIRLTATGDFEICKDSCQPICGLLEISSVVGFSGNLGGPFVTAIPAEMTALYQTYYTNSGVLGTDEQTHVRYAEWVLCDTHCPCDSDSDSDSDSSSNSSSDGHY</sequence>
<dbReference type="AlphaFoldDB" id="A0A3N9P0D7"/>
<dbReference type="OrthoDB" id="2607744at2"/>
<protein>
    <submittedName>
        <fullName evidence="2">Uncharacterized protein</fullName>
    </submittedName>
</protein>
<dbReference type="RefSeq" id="WP_148091513.1">
    <property type="nucleotide sequence ID" value="NZ_RQPI01000012.1"/>
</dbReference>
<accession>A0A3N9P0D7</accession>
<evidence type="ECO:0000256" key="1">
    <source>
        <dbReference type="SAM" id="MobiDB-lite"/>
    </source>
</evidence>
<feature type="compositionally biased region" description="Low complexity" evidence="1">
    <location>
        <begin position="201"/>
        <end position="212"/>
    </location>
</feature>
<dbReference type="EMBL" id="RQPI01000012">
    <property type="protein sequence ID" value="RQW09658.1"/>
    <property type="molecule type" value="Genomic_DNA"/>
</dbReference>
<name>A0A3N9P0D7_9BACL</name>